<evidence type="ECO:0000313" key="19">
    <source>
        <dbReference type="EMBL" id="OSX78004.1"/>
    </source>
</evidence>
<feature type="binding site" evidence="13">
    <location>
        <position position="1005"/>
    </location>
    <ligand>
        <name>ATP</name>
        <dbReference type="ChEBI" id="CHEBI:30616"/>
    </ligand>
</feature>
<evidence type="ECO:0000256" key="6">
    <source>
        <dbReference type="ARBA" id="ARBA00022840"/>
    </source>
</evidence>
<feature type="binding site" evidence="13">
    <location>
        <position position="1004"/>
    </location>
    <ligand>
        <name>ATP</name>
        <dbReference type="ChEBI" id="CHEBI:30616"/>
    </ligand>
</feature>
<evidence type="ECO:0000256" key="12">
    <source>
        <dbReference type="PIRSR" id="PIRSR606539-1"/>
    </source>
</evidence>
<dbReference type="InterPro" id="IPR032630">
    <property type="entry name" value="P_typ_ATPase_c"/>
</dbReference>
<comment type="cofactor">
    <cofactor evidence="14">
        <name>Mg(2+)</name>
        <dbReference type="ChEBI" id="CHEBI:18420"/>
    </cofactor>
</comment>
<feature type="domain" description="P-type ATPase C-terminal" evidence="18">
    <location>
        <begin position="1027"/>
        <end position="1278"/>
    </location>
</feature>
<feature type="transmembrane region" description="Helical" evidence="15">
    <location>
        <begin position="1208"/>
        <end position="1228"/>
    </location>
</feature>
<dbReference type="Gene3D" id="2.70.150.10">
    <property type="entry name" value="Calcium-transporting ATPase, cytoplasmic transduction domain A"/>
    <property type="match status" value="1"/>
</dbReference>
<dbReference type="InterPro" id="IPR023299">
    <property type="entry name" value="ATPase_P-typ_cyto_dom_N"/>
</dbReference>
<feature type="binding site" evidence="14">
    <location>
        <position position="1005"/>
    </location>
    <ligand>
        <name>Mg(2+)</name>
        <dbReference type="ChEBI" id="CHEBI:18420"/>
    </ligand>
</feature>
<dbReference type="GO" id="GO:0005524">
    <property type="term" value="F:ATP binding"/>
    <property type="evidence" value="ECO:0007669"/>
    <property type="project" value="UniProtKB-UniRule"/>
</dbReference>
<keyword evidence="5 13" id="KW-0547">Nucleotide-binding</keyword>
<keyword evidence="20" id="KW-1185">Reference proteome</keyword>
<dbReference type="PROSITE" id="PS00154">
    <property type="entry name" value="ATPASE_E1_E2"/>
    <property type="match status" value="1"/>
</dbReference>
<feature type="transmembrane region" description="Helical" evidence="15">
    <location>
        <begin position="488"/>
        <end position="514"/>
    </location>
</feature>
<evidence type="ECO:0000256" key="1">
    <source>
        <dbReference type="ARBA" id="ARBA00004141"/>
    </source>
</evidence>
<evidence type="ECO:0000256" key="2">
    <source>
        <dbReference type="ARBA" id="ARBA00008109"/>
    </source>
</evidence>
<evidence type="ECO:0000256" key="3">
    <source>
        <dbReference type="ARBA" id="ARBA00022692"/>
    </source>
</evidence>
<evidence type="ECO:0000256" key="5">
    <source>
        <dbReference type="ARBA" id="ARBA00022741"/>
    </source>
</evidence>
<dbReference type="GO" id="GO:0005886">
    <property type="term" value="C:plasma membrane"/>
    <property type="evidence" value="ECO:0007669"/>
    <property type="project" value="TreeGrafter"/>
</dbReference>
<evidence type="ECO:0000256" key="10">
    <source>
        <dbReference type="ARBA" id="ARBA00023136"/>
    </source>
</evidence>
<feature type="transmembrane region" description="Helical" evidence="15">
    <location>
        <begin position="1248"/>
        <end position="1271"/>
    </location>
</feature>
<evidence type="ECO:0000256" key="9">
    <source>
        <dbReference type="ARBA" id="ARBA00022989"/>
    </source>
</evidence>
<dbReference type="InterPro" id="IPR023298">
    <property type="entry name" value="ATPase_P-typ_TM_dom_sf"/>
</dbReference>
<dbReference type="InterPro" id="IPR044492">
    <property type="entry name" value="P_typ_ATPase_HD_dom"/>
</dbReference>
<dbReference type="GO" id="GO:0045332">
    <property type="term" value="P:phospholipid translocation"/>
    <property type="evidence" value="ECO:0007669"/>
    <property type="project" value="TreeGrafter"/>
</dbReference>
<feature type="binding site" evidence="14">
    <location>
        <position position="557"/>
    </location>
    <ligand>
        <name>Mg(2+)</name>
        <dbReference type="ChEBI" id="CHEBI:18420"/>
    </ligand>
</feature>
<dbReference type="SFLD" id="SFLDF00027">
    <property type="entry name" value="p-type_atpase"/>
    <property type="match status" value="1"/>
</dbReference>
<dbReference type="InterPro" id="IPR001757">
    <property type="entry name" value="P_typ_ATPase"/>
</dbReference>
<dbReference type="FunFam" id="3.40.50.1000:FF:000203">
    <property type="entry name" value="Phospholipid-transporting ATPase"/>
    <property type="match status" value="1"/>
</dbReference>
<feature type="binding site" evidence="13">
    <location>
        <position position="780"/>
    </location>
    <ligand>
        <name>ATP</name>
        <dbReference type="ChEBI" id="CHEBI:30616"/>
    </ligand>
</feature>
<dbReference type="InterPro" id="IPR008250">
    <property type="entry name" value="ATPase_P-typ_transduc_dom_A_sf"/>
</dbReference>
<dbReference type="GO" id="GO:0140326">
    <property type="term" value="F:ATPase-coupled intramembrane lipid transporter activity"/>
    <property type="evidence" value="ECO:0007669"/>
    <property type="project" value="UniProtKB-EC"/>
</dbReference>
<feature type="transmembrane region" description="Helical" evidence="15">
    <location>
        <begin position="1141"/>
        <end position="1166"/>
    </location>
</feature>
<dbReference type="Gene3D" id="3.40.1110.10">
    <property type="entry name" value="Calcium-transporting ATPase, cytoplasmic domain N"/>
    <property type="match status" value="1"/>
</dbReference>
<keyword evidence="7 14" id="KW-0460">Magnesium</keyword>
<keyword evidence="4 14" id="KW-0479">Metal-binding</keyword>
<keyword evidence="9 15" id="KW-1133">Transmembrane helix</keyword>
<keyword evidence="10 15" id="KW-0472">Membrane</keyword>
<protein>
    <recommendedName>
        <fullName evidence="15">Phospholipid-transporting ATPase</fullName>
        <ecNumber evidence="15">7.6.2.1</ecNumber>
    </recommendedName>
</protein>
<dbReference type="InterPro" id="IPR006539">
    <property type="entry name" value="P-type_ATPase_IV"/>
</dbReference>
<dbReference type="GO" id="GO:0000287">
    <property type="term" value="F:magnesium ion binding"/>
    <property type="evidence" value="ECO:0007669"/>
    <property type="project" value="UniProtKB-UniRule"/>
</dbReference>
<comment type="similarity">
    <text evidence="2 15">Belongs to the cation transport ATPase (P-type) (TC 3.A.3) family. Type IV subfamily.</text>
</comment>
<keyword evidence="3 15" id="KW-0812">Transmembrane</keyword>
<dbReference type="InterPro" id="IPR032631">
    <property type="entry name" value="P-type_ATPase_N"/>
</dbReference>
<feature type="region of interest" description="Disordered" evidence="16">
    <location>
        <begin position="1"/>
        <end position="92"/>
    </location>
</feature>
<proteinExistence type="inferred from homology"/>
<reference evidence="19 20" key="1">
    <citation type="submission" date="2017-03" db="EMBL/GenBank/DDBJ databases">
        <title>WGS assembly of Porphyra umbilicalis.</title>
        <authorList>
            <person name="Brawley S.H."/>
            <person name="Blouin N.A."/>
            <person name="Ficko-Blean E."/>
            <person name="Wheeler G.L."/>
            <person name="Lohr M."/>
            <person name="Goodson H.V."/>
            <person name="Jenkins J.W."/>
            <person name="Blaby-Haas C.E."/>
            <person name="Helliwell K.E."/>
            <person name="Chan C."/>
            <person name="Marriage T."/>
            <person name="Bhattacharya D."/>
            <person name="Klein A.S."/>
            <person name="Badis Y."/>
            <person name="Brodie J."/>
            <person name="Cao Y."/>
            <person name="Collen J."/>
            <person name="Dittami S.M."/>
            <person name="Gachon C.M."/>
            <person name="Green B.R."/>
            <person name="Karpowicz S."/>
            <person name="Kim J.W."/>
            <person name="Kudahl U."/>
            <person name="Lin S."/>
            <person name="Michel G."/>
            <person name="Mittag M."/>
            <person name="Olson B.J."/>
            <person name="Pangilinan J."/>
            <person name="Peng Y."/>
            <person name="Qiu H."/>
            <person name="Shu S."/>
            <person name="Singer J.T."/>
            <person name="Smith A.G."/>
            <person name="Sprecher B.N."/>
            <person name="Wagner V."/>
            <person name="Wang W."/>
            <person name="Wang Z.-Y."/>
            <person name="Yan J."/>
            <person name="Yarish C."/>
            <person name="Zoeuner-Riek S."/>
            <person name="Zhuang Y."/>
            <person name="Zou Y."/>
            <person name="Lindquist E.A."/>
            <person name="Grimwood J."/>
            <person name="Barry K."/>
            <person name="Rokhsar D.S."/>
            <person name="Schmutz J."/>
            <person name="Stiller J.W."/>
            <person name="Grossman A.R."/>
            <person name="Prochnik S.E."/>
        </authorList>
    </citation>
    <scope>NUCLEOTIDE SEQUENCE [LARGE SCALE GENOMIC DNA]</scope>
    <source>
        <strain evidence="19">4086291</strain>
    </source>
</reference>
<dbReference type="SUPFAM" id="SSF81653">
    <property type="entry name" value="Calcium ATPase, transduction domain A"/>
    <property type="match status" value="1"/>
</dbReference>
<gene>
    <name evidence="19" type="ORF">BU14_0126s0043</name>
</gene>
<dbReference type="Gene3D" id="3.40.50.1000">
    <property type="entry name" value="HAD superfamily/HAD-like"/>
    <property type="match status" value="1"/>
</dbReference>
<comment type="subcellular location">
    <subcellularLocation>
        <location evidence="1 15">Membrane</location>
        <topology evidence="1 15">Multi-pass membrane protein</topology>
    </subcellularLocation>
</comment>
<keyword evidence="8 15" id="KW-1278">Translocase</keyword>
<feature type="binding site" evidence="13">
    <location>
        <position position="679"/>
    </location>
    <ligand>
        <name>ATP</name>
        <dbReference type="ChEBI" id="CHEBI:30616"/>
    </ligand>
</feature>
<dbReference type="NCBIfam" id="TIGR01652">
    <property type="entry name" value="ATPase-Plipid"/>
    <property type="match status" value="1"/>
</dbReference>
<dbReference type="Proteomes" id="UP000218209">
    <property type="component" value="Unassembled WGS sequence"/>
</dbReference>
<dbReference type="SFLD" id="SFLDG00002">
    <property type="entry name" value="C1.7:_P-type_atpase_like"/>
    <property type="match status" value="1"/>
</dbReference>
<evidence type="ECO:0000259" key="18">
    <source>
        <dbReference type="Pfam" id="PF16212"/>
    </source>
</evidence>
<evidence type="ECO:0000256" key="13">
    <source>
        <dbReference type="PIRSR" id="PIRSR606539-2"/>
    </source>
</evidence>
<evidence type="ECO:0000256" key="7">
    <source>
        <dbReference type="ARBA" id="ARBA00022842"/>
    </source>
</evidence>
<name>A0A1X6PAX6_PORUM</name>
<dbReference type="NCBIfam" id="TIGR01494">
    <property type="entry name" value="ATPase_P-type"/>
    <property type="match status" value="1"/>
</dbReference>
<dbReference type="GO" id="GO:0016887">
    <property type="term" value="F:ATP hydrolysis activity"/>
    <property type="evidence" value="ECO:0007669"/>
    <property type="project" value="InterPro"/>
</dbReference>
<feature type="binding site" evidence="13">
    <location>
        <position position="556"/>
    </location>
    <ligand>
        <name>ATP</name>
        <dbReference type="ChEBI" id="CHEBI:30616"/>
    </ligand>
</feature>
<comment type="catalytic activity">
    <reaction evidence="11 15">
        <text>ATP + H2O + phospholipidSide 1 = ADP + phosphate + phospholipidSide 2.</text>
        <dbReference type="EC" id="7.6.2.1"/>
    </reaction>
</comment>
<dbReference type="InterPro" id="IPR036412">
    <property type="entry name" value="HAD-like_sf"/>
</dbReference>
<feature type="transmembrane region" description="Helical" evidence="15">
    <location>
        <begin position="442"/>
        <end position="468"/>
    </location>
</feature>
<feature type="domain" description="P-type ATPase N-terminal" evidence="17">
    <location>
        <begin position="122"/>
        <end position="183"/>
    </location>
</feature>
<dbReference type="PANTHER" id="PTHR24092">
    <property type="entry name" value="PROBABLE PHOSPHOLIPID-TRANSPORTING ATPASE"/>
    <property type="match status" value="1"/>
</dbReference>
<dbReference type="PANTHER" id="PTHR24092:SF218">
    <property type="entry name" value="PHOSPHOLIPID-TRANSPORTING ATPASE"/>
    <property type="match status" value="1"/>
</dbReference>
<feature type="binding site" evidence="13">
    <location>
        <position position="557"/>
    </location>
    <ligand>
        <name>ATP</name>
        <dbReference type="ChEBI" id="CHEBI:30616"/>
    </ligand>
</feature>
<feature type="active site" description="4-aspartylphosphate intermediate" evidence="12">
    <location>
        <position position="555"/>
    </location>
</feature>
<dbReference type="EC" id="7.6.2.1" evidence="15"/>
<feature type="binding site" evidence="13">
    <location>
        <position position="743"/>
    </location>
    <ligand>
        <name>ATP</name>
        <dbReference type="ChEBI" id="CHEBI:30616"/>
    </ligand>
</feature>
<evidence type="ECO:0000256" key="16">
    <source>
        <dbReference type="SAM" id="MobiDB-lite"/>
    </source>
</evidence>
<feature type="binding site" evidence="14">
    <location>
        <position position="555"/>
    </location>
    <ligand>
        <name>Mg(2+)</name>
        <dbReference type="ChEBI" id="CHEBI:18420"/>
    </ligand>
</feature>
<evidence type="ECO:0000256" key="8">
    <source>
        <dbReference type="ARBA" id="ARBA00022967"/>
    </source>
</evidence>
<organism evidence="19 20">
    <name type="scientific">Porphyra umbilicalis</name>
    <name type="common">Purple laver</name>
    <name type="synonym">Red alga</name>
    <dbReference type="NCBI Taxonomy" id="2786"/>
    <lineage>
        <taxon>Eukaryota</taxon>
        <taxon>Rhodophyta</taxon>
        <taxon>Bangiophyceae</taxon>
        <taxon>Bangiales</taxon>
        <taxon>Bangiaceae</taxon>
        <taxon>Porphyra</taxon>
    </lineage>
</organism>
<dbReference type="SUPFAM" id="SSF81665">
    <property type="entry name" value="Calcium ATPase, transmembrane domain M"/>
    <property type="match status" value="1"/>
</dbReference>
<feature type="binding site" evidence="13">
    <location>
        <position position="720"/>
    </location>
    <ligand>
        <name>ATP</name>
        <dbReference type="ChEBI" id="CHEBI:30616"/>
    </ligand>
</feature>
<feature type="binding site" evidence="14">
    <location>
        <position position="1001"/>
    </location>
    <ligand>
        <name>Mg(2+)</name>
        <dbReference type="ChEBI" id="CHEBI:18420"/>
    </ligand>
</feature>
<keyword evidence="6 13" id="KW-0067">ATP-binding</keyword>
<dbReference type="InterPro" id="IPR023214">
    <property type="entry name" value="HAD_sf"/>
</dbReference>
<feature type="binding site" evidence="13">
    <location>
        <position position="861"/>
    </location>
    <ligand>
        <name>ATP</name>
        <dbReference type="ChEBI" id="CHEBI:30616"/>
    </ligand>
</feature>
<feature type="binding site" evidence="13">
    <location>
        <position position="862"/>
    </location>
    <ligand>
        <name>ATP</name>
        <dbReference type="ChEBI" id="CHEBI:30616"/>
    </ligand>
</feature>
<feature type="binding site" evidence="13">
    <location>
        <position position="981"/>
    </location>
    <ligand>
        <name>ATP</name>
        <dbReference type="ChEBI" id="CHEBI:30616"/>
    </ligand>
</feature>
<dbReference type="Pfam" id="PF13246">
    <property type="entry name" value="Cation_ATPase"/>
    <property type="match status" value="1"/>
</dbReference>
<evidence type="ECO:0000259" key="17">
    <source>
        <dbReference type="Pfam" id="PF16209"/>
    </source>
</evidence>
<accession>A0A1X6PAX6</accession>
<dbReference type="Pfam" id="PF16212">
    <property type="entry name" value="PhoLip_ATPase_C"/>
    <property type="match status" value="1"/>
</dbReference>
<evidence type="ECO:0000256" key="15">
    <source>
        <dbReference type="RuleBase" id="RU362033"/>
    </source>
</evidence>
<evidence type="ECO:0000256" key="14">
    <source>
        <dbReference type="PIRSR" id="PIRSR606539-3"/>
    </source>
</evidence>
<dbReference type="EMBL" id="KV918823">
    <property type="protein sequence ID" value="OSX78004.1"/>
    <property type="molecule type" value="Genomic_DNA"/>
</dbReference>
<feature type="binding site" evidence="13">
    <location>
        <position position="860"/>
    </location>
    <ligand>
        <name>ATP</name>
        <dbReference type="ChEBI" id="CHEBI:30616"/>
    </ligand>
</feature>
<dbReference type="SUPFAM" id="SSF81660">
    <property type="entry name" value="Metal cation-transporting ATPase, ATP-binding domain N"/>
    <property type="match status" value="1"/>
</dbReference>
<feature type="transmembrane region" description="Helical" evidence="15">
    <location>
        <begin position="1178"/>
        <end position="1196"/>
    </location>
</feature>
<dbReference type="InterPro" id="IPR018303">
    <property type="entry name" value="ATPase_P-typ_P_site"/>
</dbReference>
<feature type="binding site" evidence="13">
    <location>
        <position position="975"/>
    </location>
    <ligand>
        <name>ATP</name>
        <dbReference type="ChEBI" id="CHEBI:30616"/>
    </ligand>
</feature>
<sequence>MATPGGVDPTPSPPEDFPTWHDRGEAAVVPVVLPTGGDSDRSRSSLDGGSMSGSGSGLLSAMRRTTSGNTVPRRPSGLLRKSSSHIRLRTHPTIARSPTARLRHAVFRGNLPEDGSRLVLMNNVVGNRKGDYCSNELRTTKYTWLNLIPKALFEQFRRIANFYFLFVAIISYIPNVSPTNPAANVVPLLVVVGFGFARDVYEDLQRRRLDSRTNLARFVILKRTAAGTGAPFAAAASSNDVLSTGSSAAVAAAMDMDVSSGHSPALGGKPLSKDDAAALERGHLPPDAHASVASKKIAVGDVVWIQKGETFPADMVLLVSSAEGGVAFVSTANLDGESNLKRHVVAASASHLRGGEDLRHVAGGCHAQAPAAAFHSFRGSLAVGNGDPAPLDAANLLLRGSVLRNTDWIYGLVVYTGPESKIALNMRNPPSKMGPIEVKLNWIVGFLFVFLALVVIITAVVSGTLQGVKSDGQWYMGSKRLVSGVRTTFIGLGTFLVLFSTWIPISLFVTLEFVRVIQASFMQSDLLMTTRGHPIAAKATNLNEMLGNIEHVLSDKTGTLTENEMNYVACSAGNRIIDIRGEAAAMDNAVANGDEHARSLVVAMALCHAVVPEPVADEPPPTKDSSVSKRKMLSGFSKDVTSEGASSVSDVESPLSPAGPEPPSGADRVVEYQGQSPDEVALVTSARSFGVELLERSLDMLTVREFGTVKQYTMLGELEFDSDRKRMSMLLRDPEGNVKVICKGADTVMLPLLAPSTLPSDENHAALQEHIDVFAKEGLRTLVFAEKVLSPDEYEAWARQFAAARNSLEDRDSLVEAAAALVETNMTLIACTAVEDRLGTDVPETIAFLRAAGVRLWVLTGDKRETAENIGYSSNLLDTDMTVIHLKADSPEEIQNALQEAIQVYVKKGEGEEGSATPGGGMLQRARTRLRRGRGSKEVELGIIIDGATLGHALETHAELLMELSDACKTVICCRVTPLQKALVVRMVRELRKANTLAIGDGGNDVSMIQEAHVGVGIYGKEGSQAARASDYAISEFRHLQRLLTIHGRYSYVRTAGVIALSLYKNASFTLTQFLFQIWCFWSGTTFNDQWMVSTFNVLITAWTPLFFGTFERDLSEETLRNHPEVYLSYRKNRLFNFWTVAEYVLGYGLWHALCVYFGLYLSIGYLGAPYANGQGGGFYFIGLANTFTIILVTFAKMTLMSHIINWFVIFGLVFGISTFFWLMPLLTSPIVGEYPLEGLVLQLFSSSAYWLTAVVVIAACFLLDFSVLVIRQLVYPTLVSRLQQQEKREERKNGGTRLWPPCP</sequence>
<evidence type="ECO:0000313" key="20">
    <source>
        <dbReference type="Proteomes" id="UP000218209"/>
    </source>
</evidence>
<feature type="binding site" evidence="13">
    <location>
        <position position="555"/>
    </location>
    <ligand>
        <name>ATP</name>
        <dbReference type="ChEBI" id="CHEBI:30616"/>
    </ligand>
</feature>
<dbReference type="SFLD" id="SFLDS00003">
    <property type="entry name" value="Haloacid_Dehalogenase"/>
    <property type="match status" value="1"/>
</dbReference>
<evidence type="ECO:0000256" key="11">
    <source>
        <dbReference type="ARBA" id="ARBA00034036"/>
    </source>
</evidence>
<dbReference type="OrthoDB" id="377733at2759"/>
<dbReference type="SUPFAM" id="SSF56784">
    <property type="entry name" value="HAD-like"/>
    <property type="match status" value="1"/>
</dbReference>
<feature type="region of interest" description="Disordered" evidence="16">
    <location>
        <begin position="638"/>
        <end position="668"/>
    </location>
</feature>
<dbReference type="Pfam" id="PF16209">
    <property type="entry name" value="PhoLip_ATPase_N"/>
    <property type="match status" value="1"/>
</dbReference>
<dbReference type="PRINTS" id="PR00119">
    <property type="entry name" value="CATATPASE"/>
</dbReference>
<evidence type="ECO:0000256" key="4">
    <source>
        <dbReference type="ARBA" id="ARBA00022723"/>
    </source>
</evidence>